<keyword evidence="2" id="KW-0812">Transmembrane</keyword>
<feature type="transmembrane region" description="Helical" evidence="2">
    <location>
        <begin position="40"/>
        <end position="61"/>
    </location>
</feature>
<protein>
    <submittedName>
        <fullName evidence="3">Uncharacterized protein</fullName>
    </submittedName>
</protein>
<evidence type="ECO:0000256" key="2">
    <source>
        <dbReference type="SAM" id="Phobius"/>
    </source>
</evidence>
<reference evidence="4" key="1">
    <citation type="journal article" date="2019" name="Int. J. Syst. Evol. Microbiol.">
        <title>The Global Catalogue of Microorganisms (GCM) 10K type strain sequencing project: providing services to taxonomists for standard genome sequencing and annotation.</title>
        <authorList>
            <consortium name="The Broad Institute Genomics Platform"/>
            <consortium name="The Broad Institute Genome Sequencing Center for Infectious Disease"/>
            <person name="Wu L."/>
            <person name="Ma J."/>
        </authorList>
    </citation>
    <scope>NUCLEOTIDE SEQUENCE [LARGE SCALE GENOMIC DNA]</scope>
    <source>
        <strain evidence="4">JCM 18127</strain>
    </source>
</reference>
<keyword evidence="2" id="KW-1133">Transmembrane helix</keyword>
<dbReference type="RefSeq" id="WP_345263213.1">
    <property type="nucleotide sequence ID" value="NZ_BAABIM010000001.1"/>
</dbReference>
<name>A0ABP8VZ61_9ACTN</name>
<keyword evidence="2" id="KW-0472">Membrane</keyword>
<evidence type="ECO:0000256" key="1">
    <source>
        <dbReference type="SAM" id="MobiDB-lite"/>
    </source>
</evidence>
<accession>A0ABP8VZ61</accession>
<dbReference type="EMBL" id="BAABIM010000001">
    <property type="protein sequence ID" value="GAA4674670.1"/>
    <property type="molecule type" value="Genomic_DNA"/>
</dbReference>
<feature type="region of interest" description="Disordered" evidence="1">
    <location>
        <begin position="1"/>
        <end position="26"/>
    </location>
</feature>
<keyword evidence="4" id="KW-1185">Reference proteome</keyword>
<gene>
    <name evidence="3" type="ORF">GCM10023226_09810</name>
</gene>
<dbReference type="Proteomes" id="UP001500621">
    <property type="component" value="Unassembled WGS sequence"/>
</dbReference>
<proteinExistence type="predicted"/>
<feature type="region of interest" description="Disordered" evidence="1">
    <location>
        <begin position="66"/>
        <end position="92"/>
    </location>
</feature>
<comment type="caution">
    <text evidence="3">The sequence shown here is derived from an EMBL/GenBank/DDBJ whole genome shotgun (WGS) entry which is preliminary data.</text>
</comment>
<evidence type="ECO:0000313" key="3">
    <source>
        <dbReference type="EMBL" id="GAA4674670.1"/>
    </source>
</evidence>
<evidence type="ECO:0000313" key="4">
    <source>
        <dbReference type="Proteomes" id="UP001500621"/>
    </source>
</evidence>
<organism evidence="3 4">
    <name type="scientific">Nocardioides nanhaiensis</name>
    <dbReference type="NCBI Taxonomy" id="1476871"/>
    <lineage>
        <taxon>Bacteria</taxon>
        <taxon>Bacillati</taxon>
        <taxon>Actinomycetota</taxon>
        <taxon>Actinomycetes</taxon>
        <taxon>Propionibacteriales</taxon>
        <taxon>Nocardioidaceae</taxon>
        <taxon>Nocardioides</taxon>
    </lineage>
</organism>
<sequence>MSDFEDRVRRGLAAGAEQAPGASGLAAAARGRARRRRRRLAGAVAAVAVVAVAVPVGVLMLRDGDGSAPSGGRGVDPAAPASTLGQGPEVGCGGDATWPVAVMDGGLADEVDDARVRDALARLLDDAPMDAPPVLQEAGAASVDYTVLSVTGEELVVGVGPWSSEEGPGAGAMSIGLERDDTGRWEAGGWGDCQLAVVIPAGRGQVEVTAPPGGVDPATTAPTVLVNERDCTSGRDPRPFLGQPTVVESGDEVLVTLTSQALREDASCIGNPSVPLELSLAEPLGDRRLLDAGVWPYRELEVATPPPAADLCPDGVFANSDFALDPDPGGALVVCRMEWSAQAESGGSYLLAQERALTEEESDLVRLAVAEAPELPRSGFRRCDRGPREFYLVLTADGQQVPFWVNHGVCGETSVYTSPTGDGVVFREVTPTLLDALGSPYDLLR</sequence>